<dbReference type="InterPro" id="IPR054044">
    <property type="entry name" value="PFIN"/>
</dbReference>
<keyword evidence="2" id="KW-1185">Reference proteome</keyword>
<dbReference type="Pfam" id="PF22162">
    <property type="entry name" value="PFIN"/>
    <property type="match status" value="1"/>
</dbReference>
<dbReference type="Proteomes" id="UP001162793">
    <property type="component" value="Unassembled WGS sequence"/>
</dbReference>
<dbReference type="AlphaFoldDB" id="A0AA41WXZ0"/>
<evidence type="ECO:0000313" key="2">
    <source>
        <dbReference type="Proteomes" id="UP001162793"/>
    </source>
</evidence>
<proteinExistence type="predicted"/>
<protein>
    <submittedName>
        <fullName evidence="1">Uncharacterized protein</fullName>
    </submittedName>
</protein>
<gene>
    <name evidence="1" type="ORF">NKG59_19190</name>
</gene>
<dbReference type="RefSeq" id="WP_253539960.1">
    <property type="nucleotide sequence ID" value="NZ_JAMYWC010000005.1"/>
</dbReference>
<evidence type="ECO:0000313" key="1">
    <source>
        <dbReference type="EMBL" id="MCP1174492.1"/>
    </source>
</evidence>
<comment type="caution">
    <text evidence="1">The sequence shown here is derived from an EMBL/GenBank/DDBJ whole genome shotgun (WGS) entry which is preliminary data.</text>
</comment>
<accession>A0AA41WXZ0</accession>
<name>A0AA41WXZ0_9RALS</name>
<dbReference type="EMBL" id="JAMYWC010000005">
    <property type="protein sequence ID" value="MCP1174492.1"/>
    <property type="molecule type" value="Genomic_DNA"/>
</dbReference>
<reference evidence="2" key="1">
    <citation type="journal article" date="2023" name="Front. Microbiol.">
        <title>Ralstonia chuxiongensis sp. nov., Ralstonia mojiangensis sp. nov., and Ralstonia soli sp. nov., isolated from tobacco fields, are three novel species in the family Burkholderiaceae.</title>
        <authorList>
            <person name="Lu C.H."/>
            <person name="Zhang Y.Y."/>
            <person name="Jiang N."/>
            <person name="Chen W."/>
            <person name="Shao X."/>
            <person name="Zhao Z.M."/>
            <person name="Lu W.L."/>
            <person name="Hu X."/>
            <person name="Xi Y.X."/>
            <person name="Zou S.Y."/>
            <person name="Wei Q.J."/>
            <person name="Lin Z.L."/>
            <person name="Gong L."/>
            <person name="Gai X.T."/>
            <person name="Zhang L.Q."/>
            <person name="Li J.Y."/>
            <person name="Jin Y."/>
            <person name="Xia Z.Y."/>
        </authorList>
    </citation>
    <scope>NUCLEOTIDE SEQUENCE [LARGE SCALE GENOMIC DNA]</scope>
    <source>
        <strain evidence="2">21YRMH01-3</strain>
    </source>
</reference>
<sequence length="215" mass="24073">MDNPTSITMTRPRLQTFERLRWINHARRAVFRLETASQGTVFMSIRASEKLSVVEVDAARLLSLWRHPETRLSELAFGTPQSWREDYKFGDAQDGFENGAADPVPLADVTCVRRSRPDGRPGLAESAREASLDFDNGVTRTIWLLANGAQVFPVSCKVEHASLLYELAGASSGGHCRADALVLPYSSHEERFAELEASNAMTLQAIQERENRRRL</sequence>
<organism evidence="1 2">
    <name type="scientific">Ralstonia chuxiongensis</name>
    <dbReference type="NCBI Taxonomy" id="2957504"/>
    <lineage>
        <taxon>Bacteria</taxon>
        <taxon>Pseudomonadati</taxon>
        <taxon>Pseudomonadota</taxon>
        <taxon>Betaproteobacteria</taxon>
        <taxon>Burkholderiales</taxon>
        <taxon>Burkholderiaceae</taxon>
        <taxon>Ralstonia</taxon>
    </lineage>
</organism>